<accession>A0A9N9MRQ9</accession>
<evidence type="ECO:0000259" key="2">
    <source>
        <dbReference type="Pfam" id="PF15797"/>
    </source>
</evidence>
<dbReference type="OrthoDB" id="5984457at2759"/>
<evidence type="ECO:0000256" key="1">
    <source>
        <dbReference type="SAM" id="MobiDB-lite"/>
    </source>
</evidence>
<dbReference type="PANTHER" id="PTHR34394:SF1">
    <property type="entry name" value="SIMILAR TO RIKEN CDNA 2310022B05"/>
    <property type="match status" value="1"/>
</dbReference>
<feature type="region of interest" description="Disordered" evidence="1">
    <location>
        <begin position="109"/>
        <end position="139"/>
    </location>
</feature>
<sequence>MALRNAAADYFSKLNPIASRIYTDLQETKNSYEDLWNKLSTAEQEQILTESIIKPEVSVKYSVPQTTQNNEDYAVKIVVDDHCSYRDEHSGPFSFRTKSQRNLTVFHGEQPKTKPTKTSENLVKSRTKPIPKLAPNVPSYAQDVDLNDISYVPRNDDDGLSSNSSTLPKTGLDFLDNW</sequence>
<name>A0A9N9MRQ9_9CUCU</name>
<evidence type="ECO:0000313" key="3">
    <source>
        <dbReference type="EMBL" id="CAG9768934.1"/>
    </source>
</evidence>
<proteinExistence type="predicted"/>
<dbReference type="PANTHER" id="PTHR34394">
    <property type="entry name" value="SIMILAR TO RIKEN CDNA 2310022B05"/>
    <property type="match status" value="1"/>
</dbReference>
<dbReference type="InterPro" id="IPR031600">
    <property type="entry name" value="DUF4706"/>
</dbReference>
<keyword evidence="4" id="KW-1185">Reference proteome</keyword>
<dbReference type="EMBL" id="OU892281">
    <property type="protein sequence ID" value="CAG9768934.1"/>
    <property type="molecule type" value="Genomic_DNA"/>
</dbReference>
<gene>
    <name evidence="3" type="ORF">CEUTPL_LOCUS9452</name>
</gene>
<organism evidence="3 4">
    <name type="scientific">Ceutorhynchus assimilis</name>
    <name type="common">cabbage seed weevil</name>
    <dbReference type="NCBI Taxonomy" id="467358"/>
    <lineage>
        <taxon>Eukaryota</taxon>
        <taxon>Metazoa</taxon>
        <taxon>Ecdysozoa</taxon>
        <taxon>Arthropoda</taxon>
        <taxon>Hexapoda</taxon>
        <taxon>Insecta</taxon>
        <taxon>Pterygota</taxon>
        <taxon>Neoptera</taxon>
        <taxon>Endopterygota</taxon>
        <taxon>Coleoptera</taxon>
        <taxon>Polyphaga</taxon>
        <taxon>Cucujiformia</taxon>
        <taxon>Curculionidae</taxon>
        <taxon>Ceutorhynchinae</taxon>
        <taxon>Ceutorhynchus</taxon>
    </lineage>
</organism>
<evidence type="ECO:0000313" key="4">
    <source>
        <dbReference type="Proteomes" id="UP001152799"/>
    </source>
</evidence>
<dbReference type="AlphaFoldDB" id="A0A9N9MRQ9"/>
<dbReference type="Pfam" id="PF15797">
    <property type="entry name" value="DUF4706"/>
    <property type="match status" value="1"/>
</dbReference>
<reference evidence="3" key="1">
    <citation type="submission" date="2022-01" db="EMBL/GenBank/DDBJ databases">
        <authorList>
            <person name="King R."/>
        </authorList>
    </citation>
    <scope>NUCLEOTIDE SEQUENCE</scope>
</reference>
<feature type="domain" description="DUF4706" evidence="2">
    <location>
        <begin position="9"/>
        <end position="103"/>
    </location>
</feature>
<protein>
    <recommendedName>
        <fullName evidence="2">DUF4706 domain-containing protein</fullName>
    </recommendedName>
</protein>
<dbReference type="Proteomes" id="UP001152799">
    <property type="component" value="Chromosome 5"/>
</dbReference>